<reference evidence="7" key="1">
    <citation type="submission" date="2014-11" db="EMBL/GenBank/DDBJ databases">
        <authorList>
            <person name="Hornung B.V."/>
        </authorList>
    </citation>
    <scope>NUCLEOTIDE SEQUENCE</scope>
    <source>
        <strain evidence="7">INE</strain>
    </source>
</reference>
<dbReference type="Proteomes" id="UP000836597">
    <property type="component" value="Chromosome"/>
</dbReference>
<reference evidence="6" key="2">
    <citation type="submission" date="2020-01" db="EMBL/GenBank/DDBJ databases">
        <authorList>
            <person name="Hornung B."/>
        </authorList>
    </citation>
    <scope>NUCLEOTIDE SEQUENCE</scope>
    <source>
        <strain evidence="6">PacBioINE</strain>
    </source>
</reference>
<feature type="chain" id="PRO_5038962868" evidence="4">
    <location>
        <begin position="27"/>
        <end position="340"/>
    </location>
</feature>
<feature type="signal peptide" evidence="4">
    <location>
        <begin position="1"/>
        <end position="26"/>
    </location>
</feature>
<evidence type="ECO:0000313" key="8">
    <source>
        <dbReference type="Proteomes" id="UP001071230"/>
    </source>
</evidence>
<dbReference type="KEGG" id="aacx:DEACI_1451"/>
<evidence type="ECO:0000313" key="7">
    <source>
        <dbReference type="EMBL" id="CEJ08646.1"/>
    </source>
</evidence>
<gene>
    <name evidence="6" type="ORF">DEACI_1451</name>
    <name evidence="7" type="ORF">DEACI_3125</name>
</gene>
<feature type="domain" description="Periplasmic binding protein" evidence="5">
    <location>
        <begin position="54"/>
        <end position="297"/>
    </location>
</feature>
<dbReference type="PANTHER" id="PTHR46847">
    <property type="entry name" value="D-ALLOSE-BINDING PERIPLASMIC PROTEIN-RELATED"/>
    <property type="match status" value="1"/>
</dbReference>
<dbReference type="PROSITE" id="PS51257">
    <property type="entry name" value="PROKAR_LIPOPROTEIN"/>
    <property type="match status" value="1"/>
</dbReference>
<dbReference type="GO" id="GO:0030246">
    <property type="term" value="F:carbohydrate binding"/>
    <property type="evidence" value="ECO:0007669"/>
    <property type="project" value="UniProtKB-ARBA"/>
</dbReference>
<sequence>MRFKRLTAIAGIVGMLTLAVVGCGTAQSTASASGTAQSGNAMVGQPNETYYMVTFLSGIEYWKGVYAGMQAAAKNLNVKTVYTGGPQYDINQEVTTLQQVIAKKPAGILVTAINAKALTPAINQAVEAGIPVISFDSDAPDSERYAYLGTSNYEAGQVAAKFLGKQLNGNGQVAIVSTPGELNLDQRTQGFKDEMAQAYPNVKIVAVENGNSDQIKTAQVTSTLLQTYPQLAGVFATEADEGTGVATAVKEAKKSDSIKIVSFDTNKATLEQIQQGLVTATIAQGTWNMGYWGLMDAFTIHHDLLHPVANWQEAKVDPVPPSVDTGVTVITKDNVGAYLQ</sequence>
<dbReference type="InterPro" id="IPR025997">
    <property type="entry name" value="SBP_2_dom"/>
</dbReference>
<dbReference type="EMBL" id="LR746496">
    <property type="protein sequence ID" value="CAA7600798.1"/>
    <property type="molecule type" value="Genomic_DNA"/>
</dbReference>
<dbReference type="RefSeq" id="WP_240984413.1">
    <property type="nucleotide sequence ID" value="NZ_CDGJ01000085.1"/>
</dbReference>
<evidence type="ECO:0000256" key="4">
    <source>
        <dbReference type="SAM" id="SignalP"/>
    </source>
</evidence>
<evidence type="ECO:0000256" key="3">
    <source>
        <dbReference type="ARBA" id="ARBA00022729"/>
    </source>
</evidence>
<organism evidence="6">
    <name type="scientific">Acididesulfobacillus acetoxydans</name>
    <dbReference type="NCBI Taxonomy" id="1561005"/>
    <lineage>
        <taxon>Bacteria</taxon>
        <taxon>Bacillati</taxon>
        <taxon>Bacillota</taxon>
        <taxon>Clostridia</taxon>
        <taxon>Eubacteriales</taxon>
        <taxon>Peptococcaceae</taxon>
        <taxon>Acididesulfobacillus</taxon>
    </lineage>
</organism>
<keyword evidence="8" id="KW-1185">Reference proteome</keyword>
<dbReference type="GO" id="GO:0030313">
    <property type="term" value="C:cell envelope"/>
    <property type="evidence" value="ECO:0007669"/>
    <property type="project" value="UniProtKB-SubCell"/>
</dbReference>
<evidence type="ECO:0000256" key="1">
    <source>
        <dbReference type="ARBA" id="ARBA00004196"/>
    </source>
</evidence>
<protein>
    <submittedName>
        <fullName evidence="7">Monosaccharide ABC transporter substrate-binding protein, CUT2</fullName>
    </submittedName>
    <submittedName>
        <fullName evidence="6">Periplasmic binding protein domain</fullName>
    </submittedName>
</protein>
<name>A0A8S0W2M5_9FIRM</name>
<dbReference type="InterPro" id="IPR028082">
    <property type="entry name" value="Peripla_BP_I"/>
</dbReference>
<evidence type="ECO:0000256" key="2">
    <source>
        <dbReference type="ARBA" id="ARBA00007639"/>
    </source>
</evidence>
<evidence type="ECO:0000259" key="5">
    <source>
        <dbReference type="Pfam" id="PF13407"/>
    </source>
</evidence>
<accession>A0A8S0W2M5</accession>
<comment type="subcellular location">
    <subcellularLocation>
        <location evidence="1">Cell envelope</location>
    </subcellularLocation>
</comment>
<dbReference type="SUPFAM" id="SSF53822">
    <property type="entry name" value="Periplasmic binding protein-like I"/>
    <property type="match status" value="1"/>
</dbReference>
<evidence type="ECO:0000313" key="6">
    <source>
        <dbReference type="EMBL" id="CAA7600798.1"/>
    </source>
</evidence>
<dbReference type="Pfam" id="PF13407">
    <property type="entry name" value="Peripla_BP_4"/>
    <property type="match status" value="1"/>
</dbReference>
<dbReference type="EMBL" id="CDGJ01000085">
    <property type="protein sequence ID" value="CEJ08646.1"/>
    <property type="molecule type" value="Genomic_DNA"/>
</dbReference>
<dbReference type="CDD" id="cd19969">
    <property type="entry name" value="PBP1_ABC_sugar_binding-like"/>
    <property type="match status" value="1"/>
</dbReference>
<proteinExistence type="inferred from homology"/>
<dbReference type="PANTHER" id="PTHR46847:SF1">
    <property type="entry name" value="D-ALLOSE-BINDING PERIPLASMIC PROTEIN-RELATED"/>
    <property type="match status" value="1"/>
</dbReference>
<dbReference type="Gene3D" id="3.40.50.2300">
    <property type="match status" value="2"/>
</dbReference>
<comment type="similarity">
    <text evidence="2">Belongs to the bacterial solute-binding protein 2 family.</text>
</comment>
<dbReference type="Proteomes" id="UP001071230">
    <property type="component" value="Unassembled WGS sequence"/>
</dbReference>
<dbReference type="AlphaFoldDB" id="A0A8S0W2M5"/>
<keyword evidence="3 4" id="KW-0732">Signal</keyword>